<gene>
    <name evidence="2" type="ORF">GCM10010967_30040</name>
</gene>
<evidence type="ECO:0000256" key="1">
    <source>
        <dbReference type="SAM" id="MobiDB-lite"/>
    </source>
</evidence>
<comment type="caution">
    <text evidence="2">The sequence shown here is derived from an EMBL/GenBank/DDBJ whole genome shotgun (WGS) entry which is preliminary data.</text>
</comment>
<feature type="compositionally biased region" description="Basic and acidic residues" evidence="1">
    <location>
        <begin position="59"/>
        <end position="72"/>
    </location>
</feature>
<evidence type="ECO:0000313" key="3">
    <source>
        <dbReference type="Proteomes" id="UP000632339"/>
    </source>
</evidence>
<dbReference type="Proteomes" id="UP000632339">
    <property type="component" value="Unassembled WGS sequence"/>
</dbReference>
<protein>
    <submittedName>
        <fullName evidence="2">Uncharacterized protein</fullName>
    </submittedName>
</protein>
<dbReference type="EMBL" id="BMLI01000001">
    <property type="protein sequence ID" value="GGM94679.1"/>
    <property type="molecule type" value="Genomic_DNA"/>
</dbReference>
<name>A0ABQ2HXT1_9BACT</name>
<sequence>MKTTGQIIRSGFISAPETISKSGKYPRKHPNQAVRLRPAKRPSPLPSRTHVTASTGDHNTAKASRDRKYAPQ</sequence>
<organism evidence="2 3">
    <name type="scientific">Dyadobacter beijingensis</name>
    <dbReference type="NCBI Taxonomy" id="365489"/>
    <lineage>
        <taxon>Bacteria</taxon>
        <taxon>Pseudomonadati</taxon>
        <taxon>Bacteroidota</taxon>
        <taxon>Cytophagia</taxon>
        <taxon>Cytophagales</taxon>
        <taxon>Spirosomataceae</taxon>
        <taxon>Dyadobacter</taxon>
    </lineage>
</organism>
<keyword evidence="3" id="KW-1185">Reference proteome</keyword>
<proteinExistence type="predicted"/>
<feature type="compositionally biased region" description="Polar residues" evidence="1">
    <location>
        <begin position="49"/>
        <end position="58"/>
    </location>
</feature>
<accession>A0ABQ2HXT1</accession>
<feature type="region of interest" description="Disordered" evidence="1">
    <location>
        <begin position="1"/>
        <end position="72"/>
    </location>
</feature>
<reference evidence="3" key="1">
    <citation type="journal article" date="2019" name="Int. J. Syst. Evol. Microbiol.">
        <title>The Global Catalogue of Microorganisms (GCM) 10K type strain sequencing project: providing services to taxonomists for standard genome sequencing and annotation.</title>
        <authorList>
            <consortium name="The Broad Institute Genomics Platform"/>
            <consortium name="The Broad Institute Genome Sequencing Center for Infectious Disease"/>
            <person name="Wu L."/>
            <person name="Ma J."/>
        </authorList>
    </citation>
    <scope>NUCLEOTIDE SEQUENCE [LARGE SCALE GENOMIC DNA]</scope>
    <source>
        <strain evidence="3">CGMCC 1.6375</strain>
    </source>
</reference>
<evidence type="ECO:0000313" key="2">
    <source>
        <dbReference type="EMBL" id="GGM94679.1"/>
    </source>
</evidence>